<evidence type="ECO:0000256" key="1">
    <source>
        <dbReference type="SAM" id="MobiDB-lite"/>
    </source>
</evidence>
<dbReference type="InterPro" id="IPR046866">
    <property type="entry name" value="FapA_N"/>
</dbReference>
<dbReference type="PANTHER" id="PTHR38032">
    <property type="entry name" value="POLYMERASE-RELATED"/>
    <property type="match status" value="1"/>
</dbReference>
<protein>
    <submittedName>
        <fullName evidence="3">FapA family protein</fullName>
    </submittedName>
</protein>
<sequence>MTTDLSAASQSPAPAPATRIATTGPEHCIAKRDDGVYADPSVLGTTLVAAVDNVYRAGNYFVGVDYPVLMKALFGHGPELPRGPDGGTMVRIAADIQTFDPTRRALYRAAKIGGGRAEYYFEPVWLPNPDDLDGEGFPTRLDVDEFIADMWSKGIRFGLDLPAIRAAIASNKADRITVARQCDPVQGEDARIVEVSDDIHRNDAPLELANGRLDLNSFQNRFPQIQPGVRLLKKQPATAGTPGFEMSGMPLPAAPGRDADLLPYAGPGTKVERMADGEFLVSSQAGFLMVDSKTSRISIGDKVVSRDGVSAKTTGNLCLTGDYEEFGEVQEKRVIEADSITVHADVFGLLVSRGGTIVMNANLVGGSARNARGDIRVRGVASAAVLSADEGTIFIERAESCVIAGTRVEVAHAVNCEIVGDEVVVGIAEGCALAGRRVAVECTVPRKQSEMLVAVLRPEGRQIDEVIAAVTQRVAQFAGLAVQLKTAMDTLTSSPDVRRYLMLATRVRKGEVVLTPDQTRQFQKMAQDVGPALKTIGDVSAKLKAAEAEQQAGTQMLANLEAQRSDAASIAAVTIQSVQGDTQVRILAYSPADGQPHRWTPRDIRTRLRGPQAGEQLFMGGAGAFAWSSDAVPAPVEPTAA</sequence>
<organism evidence="3 4">
    <name type="scientific">Massilia pinisoli</name>
    <dbReference type="NCBI Taxonomy" id="1772194"/>
    <lineage>
        <taxon>Bacteria</taxon>
        <taxon>Pseudomonadati</taxon>
        <taxon>Pseudomonadota</taxon>
        <taxon>Betaproteobacteria</taxon>
        <taxon>Burkholderiales</taxon>
        <taxon>Oxalobacteraceae</taxon>
        <taxon>Telluria group</taxon>
        <taxon>Massilia</taxon>
    </lineage>
</organism>
<reference evidence="3 4" key="1">
    <citation type="submission" date="2022-08" db="EMBL/GenBank/DDBJ databases">
        <title>Reclassification of Massilia species as members of the genera Telluria, Duganella, Pseudoduganella, Mokoshia gen. nov. and Zemynaea gen. nov. using orthogonal and non-orthogonal genome-based approaches.</title>
        <authorList>
            <person name="Bowman J.P."/>
        </authorList>
    </citation>
    <scope>NUCLEOTIDE SEQUENCE [LARGE SCALE GENOMIC DNA]</scope>
    <source>
        <strain evidence="3 4">JCM 31316</strain>
    </source>
</reference>
<comment type="caution">
    <text evidence="3">The sequence shown here is derived from an EMBL/GenBank/DDBJ whole genome shotgun (WGS) entry which is preliminary data.</text>
</comment>
<feature type="domain" description="Flagellar Assembly Protein A N-terminal region" evidence="2">
    <location>
        <begin position="140"/>
        <end position="291"/>
    </location>
</feature>
<gene>
    <name evidence="3" type="ORF">NX784_23560</name>
</gene>
<dbReference type="PANTHER" id="PTHR38032:SF1">
    <property type="entry name" value="RNA-BINDING PROTEIN KHPB N-TERMINAL DOMAIN-CONTAINING PROTEIN"/>
    <property type="match status" value="1"/>
</dbReference>
<evidence type="ECO:0000313" key="4">
    <source>
        <dbReference type="Proteomes" id="UP001204151"/>
    </source>
</evidence>
<dbReference type="InterPro" id="IPR005646">
    <property type="entry name" value="FapA"/>
</dbReference>
<name>A0ABT1ZXC2_9BURK</name>
<dbReference type="RefSeq" id="WP_258819117.1">
    <property type="nucleotide sequence ID" value="NZ_JANUGW010000022.1"/>
</dbReference>
<evidence type="ECO:0000259" key="2">
    <source>
        <dbReference type="Pfam" id="PF20250"/>
    </source>
</evidence>
<dbReference type="EMBL" id="JANUGW010000022">
    <property type="protein sequence ID" value="MCS0584567.1"/>
    <property type="molecule type" value="Genomic_DNA"/>
</dbReference>
<keyword evidence="4" id="KW-1185">Reference proteome</keyword>
<dbReference type="Proteomes" id="UP001204151">
    <property type="component" value="Unassembled WGS sequence"/>
</dbReference>
<proteinExistence type="predicted"/>
<evidence type="ECO:0000313" key="3">
    <source>
        <dbReference type="EMBL" id="MCS0584567.1"/>
    </source>
</evidence>
<accession>A0ABT1ZXC2</accession>
<dbReference type="Pfam" id="PF20250">
    <property type="entry name" value="FapA_N"/>
    <property type="match status" value="1"/>
</dbReference>
<feature type="region of interest" description="Disordered" evidence="1">
    <location>
        <begin position="1"/>
        <end position="24"/>
    </location>
</feature>